<evidence type="ECO:0000256" key="1">
    <source>
        <dbReference type="PROSITE-ProRule" id="PRU00047"/>
    </source>
</evidence>
<organism evidence="4 5">
    <name type="scientific">Phytophthora megakarya</name>
    <dbReference type="NCBI Taxonomy" id="4795"/>
    <lineage>
        <taxon>Eukaryota</taxon>
        <taxon>Sar</taxon>
        <taxon>Stramenopiles</taxon>
        <taxon>Oomycota</taxon>
        <taxon>Peronosporomycetes</taxon>
        <taxon>Peronosporales</taxon>
        <taxon>Peronosporaceae</taxon>
        <taxon>Phytophthora</taxon>
    </lineage>
</organism>
<dbReference type="Pfam" id="PF14223">
    <property type="entry name" value="Retrotran_gag_2"/>
    <property type="match status" value="1"/>
</dbReference>
<name>A0A225VX54_9STRA</name>
<dbReference type="GO" id="GO:0003676">
    <property type="term" value="F:nucleic acid binding"/>
    <property type="evidence" value="ECO:0007669"/>
    <property type="project" value="InterPro"/>
</dbReference>
<feature type="region of interest" description="Disordered" evidence="2">
    <location>
        <begin position="268"/>
        <end position="294"/>
    </location>
</feature>
<dbReference type="OrthoDB" id="120431at2759"/>
<evidence type="ECO:0000313" key="4">
    <source>
        <dbReference type="EMBL" id="OWZ09922.1"/>
    </source>
</evidence>
<dbReference type="Proteomes" id="UP000198211">
    <property type="component" value="Unassembled WGS sequence"/>
</dbReference>
<dbReference type="InterPro" id="IPR001878">
    <property type="entry name" value="Znf_CCHC"/>
</dbReference>
<keyword evidence="5" id="KW-1185">Reference proteome</keyword>
<evidence type="ECO:0000313" key="5">
    <source>
        <dbReference type="Proteomes" id="UP000198211"/>
    </source>
</evidence>
<sequence>MSLGGGGGSGGAGSKPPRFEGTFELYRMELELYLDERGAWAVVSGDEVCHPTDANQQAIFDKRNRLAKATILRGLRGCQDDEVSKICIMTTAKEIWDTVVADKTQRDYSYVALLRAQLYSTKHVKGQTMTEYLQTMNRLRQQLCNMGVAHRVDDDEMLRALTMGVSLTHPELVEQFDLPARHGSPLTLQQFTNTLRSKDERFRMAERMNGGSGEPQVVMSTTSEPKAQGMKYKGSGGAWEKRKCYHCGKAGNIRQQCWNYLNKKMKVTNDDKKNTEKKEKPNKNKKKDKAEEKPTIRNNMLIMNAPECVRKYTSCSSSDGEDGEFPMLSMMVMKLDQVSKRSSWMLDCGSSTHVCVDKELYTSVKKSKATFKV</sequence>
<feature type="domain" description="CCHC-type" evidence="3">
    <location>
        <begin position="242"/>
        <end position="257"/>
    </location>
</feature>
<protein>
    <recommendedName>
        <fullName evidence="3">CCHC-type domain-containing protein</fullName>
    </recommendedName>
</protein>
<accession>A0A225VX54</accession>
<proteinExistence type="predicted"/>
<keyword evidence="1" id="KW-0862">Zinc</keyword>
<evidence type="ECO:0000259" key="3">
    <source>
        <dbReference type="PROSITE" id="PS50158"/>
    </source>
</evidence>
<feature type="region of interest" description="Disordered" evidence="2">
    <location>
        <begin position="208"/>
        <end position="234"/>
    </location>
</feature>
<keyword evidence="1" id="KW-0863">Zinc-finger</keyword>
<dbReference type="AlphaFoldDB" id="A0A225VX54"/>
<comment type="caution">
    <text evidence="4">The sequence shown here is derived from an EMBL/GenBank/DDBJ whole genome shotgun (WGS) entry which is preliminary data.</text>
</comment>
<dbReference type="STRING" id="4795.A0A225VX54"/>
<keyword evidence="1" id="KW-0479">Metal-binding</keyword>
<dbReference type="EMBL" id="NBNE01002621">
    <property type="protein sequence ID" value="OWZ09922.1"/>
    <property type="molecule type" value="Genomic_DNA"/>
</dbReference>
<gene>
    <name evidence="4" type="ORF">PHMEG_00017300</name>
</gene>
<evidence type="ECO:0000256" key="2">
    <source>
        <dbReference type="SAM" id="MobiDB-lite"/>
    </source>
</evidence>
<dbReference type="GO" id="GO:0008270">
    <property type="term" value="F:zinc ion binding"/>
    <property type="evidence" value="ECO:0007669"/>
    <property type="project" value="UniProtKB-KW"/>
</dbReference>
<dbReference type="PROSITE" id="PS50158">
    <property type="entry name" value="ZF_CCHC"/>
    <property type="match status" value="1"/>
</dbReference>
<reference evidence="5" key="1">
    <citation type="submission" date="2017-03" db="EMBL/GenBank/DDBJ databases">
        <title>Phytopthora megakarya and P. palmivora, two closely related causual agents of cacao black pod achieved similar genome size and gene model numbers by different mechanisms.</title>
        <authorList>
            <person name="Ali S."/>
            <person name="Shao J."/>
            <person name="Larry D.J."/>
            <person name="Kronmiller B."/>
            <person name="Shen D."/>
            <person name="Strem M.D."/>
            <person name="Melnick R.L."/>
            <person name="Guiltinan M.J."/>
            <person name="Tyler B.M."/>
            <person name="Meinhardt L.W."/>
            <person name="Bailey B.A."/>
        </authorList>
    </citation>
    <scope>NUCLEOTIDE SEQUENCE [LARGE SCALE GENOMIC DNA]</scope>
    <source>
        <strain evidence="5">zdho120</strain>
    </source>
</reference>